<dbReference type="InterPro" id="IPR029058">
    <property type="entry name" value="AB_hydrolase_fold"/>
</dbReference>
<evidence type="ECO:0000313" key="2">
    <source>
        <dbReference type="Proteomes" id="UP001605036"/>
    </source>
</evidence>
<protein>
    <submittedName>
        <fullName evidence="1">Uncharacterized protein</fullName>
    </submittedName>
</protein>
<dbReference type="Pfam" id="PF05705">
    <property type="entry name" value="DUF829"/>
    <property type="match status" value="1"/>
</dbReference>
<dbReference type="PANTHER" id="PTHR12265:SF0">
    <property type="entry name" value="EXPRESSED PROTEIN"/>
    <property type="match status" value="1"/>
</dbReference>
<reference evidence="1 2" key="1">
    <citation type="submission" date="2024-09" db="EMBL/GenBank/DDBJ databases">
        <title>Chromosome-scale assembly of Riccia fluitans.</title>
        <authorList>
            <person name="Paukszto L."/>
            <person name="Sawicki J."/>
            <person name="Karawczyk K."/>
            <person name="Piernik-Szablinska J."/>
            <person name="Szczecinska M."/>
            <person name="Mazdziarz M."/>
        </authorList>
    </citation>
    <scope>NUCLEOTIDE SEQUENCE [LARGE SCALE GENOMIC DNA]</scope>
    <source>
        <strain evidence="1">Rf_01</strain>
        <tissue evidence="1">Aerial parts of the thallus</tissue>
    </source>
</reference>
<gene>
    <name evidence="1" type="ORF">R1flu_024820</name>
</gene>
<dbReference type="PANTHER" id="PTHR12265">
    <property type="entry name" value="TRANSMEMBRANE PROTEIN 53"/>
    <property type="match status" value="1"/>
</dbReference>
<sequence length="335" mass="37765">MVMDQRERTIPRGREPVYWRFRDSSKSDGIVVVTAWMFSQPRHLERYSNFYASCNWDSLISHPKALNLFFPESAKTLAIRILDELSQELEKRPRPVVFATFSGGYMACLWKIYQVFQGTCDGVDCTLAKYKLVKDCFAGQIHDSSPADFVSEIGARVVSSPAVVGGQKRLQLLTTTARAIGKTLDFFFQRRFQAQDLAMWTALHKSGEGGPILVLCSKNDDLAPFQRIQQFCSTMTSLGWKVTLLSWDKSVHVDHFRRHEAEYKDAVRLLLQDAKTSHAQNPGLDTDSSSRGQVELNQTNGIAARSLRQLSGGLFQVPNSGSDLEGRIRFCISKL</sequence>
<dbReference type="Proteomes" id="UP001605036">
    <property type="component" value="Unassembled WGS sequence"/>
</dbReference>
<accession>A0ABD1XWY0</accession>
<dbReference type="EMBL" id="JBHFFA010000007">
    <property type="protein sequence ID" value="KAL2613128.1"/>
    <property type="molecule type" value="Genomic_DNA"/>
</dbReference>
<dbReference type="InterPro" id="IPR008547">
    <property type="entry name" value="DUF829_TMEM53"/>
</dbReference>
<comment type="caution">
    <text evidence="1">The sequence shown here is derived from an EMBL/GenBank/DDBJ whole genome shotgun (WGS) entry which is preliminary data.</text>
</comment>
<name>A0ABD1XWY0_9MARC</name>
<dbReference type="AlphaFoldDB" id="A0ABD1XWY0"/>
<proteinExistence type="predicted"/>
<organism evidence="1 2">
    <name type="scientific">Riccia fluitans</name>
    <dbReference type="NCBI Taxonomy" id="41844"/>
    <lineage>
        <taxon>Eukaryota</taxon>
        <taxon>Viridiplantae</taxon>
        <taxon>Streptophyta</taxon>
        <taxon>Embryophyta</taxon>
        <taxon>Marchantiophyta</taxon>
        <taxon>Marchantiopsida</taxon>
        <taxon>Marchantiidae</taxon>
        <taxon>Marchantiales</taxon>
        <taxon>Ricciaceae</taxon>
        <taxon>Riccia</taxon>
    </lineage>
</organism>
<evidence type="ECO:0000313" key="1">
    <source>
        <dbReference type="EMBL" id="KAL2613128.1"/>
    </source>
</evidence>
<dbReference type="SUPFAM" id="SSF53474">
    <property type="entry name" value="alpha/beta-Hydrolases"/>
    <property type="match status" value="1"/>
</dbReference>
<keyword evidence="2" id="KW-1185">Reference proteome</keyword>